<feature type="region of interest" description="Disordered" evidence="1">
    <location>
        <begin position="197"/>
        <end position="230"/>
    </location>
</feature>
<feature type="transmembrane region" description="Helical" evidence="2">
    <location>
        <begin position="80"/>
        <end position="102"/>
    </location>
</feature>
<evidence type="ECO:0000256" key="2">
    <source>
        <dbReference type="SAM" id="Phobius"/>
    </source>
</evidence>
<proteinExistence type="predicted"/>
<evidence type="ECO:0000256" key="1">
    <source>
        <dbReference type="SAM" id="MobiDB-lite"/>
    </source>
</evidence>
<evidence type="ECO:0000259" key="3">
    <source>
        <dbReference type="Pfam" id="PF12773"/>
    </source>
</evidence>
<dbReference type="AlphaFoldDB" id="A0A7C4KZ93"/>
<organism evidence="4">
    <name type="scientific">Bellilinea caldifistulae</name>
    <dbReference type="NCBI Taxonomy" id="360411"/>
    <lineage>
        <taxon>Bacteria</taxon>
        <taxon>Bacillati</taxon>
        <taxon>Chloroflexota</taxon>
        <taxon>Anaerolineae</taxon>
        <taxon>Anaerolineales</taxon>
        <taxon>Anaerolineaceae</taxon>
        <taxon>Bellilinea</taxon>
    </lineage>
</organism>
<name>A0A7C4KZ93_9CHLR</name>
<feature type="transmembrane region" description="Helical" evidence="2">
    <location>
        <begin position="44"/>
        <end position="68"/>
    </location>
</feature>
<accession>A0A7C4KZ93</accession>
<dbReference type="Pfam" id="PF12773">
    <property type="entry name" value="DZR"/>
    <property type="match status" value="1"/>
</dbReference>
<keyword evidence="2" id="KW-0812">Transmembrane</keyword>
<dbReference type="InterPro" id="IPR025874">
    <property type="entry name" value="DZR"/>
</dbReference>
<gene>
    <name evidence="4" type="ORF">ENT17_06925</name>
</gene>
<reference evidence="4" key="1">
    <citation type="journal article" date="2020" name="mSystems">
        <title>Genome- and Community-Level Interaction Insights into Carbon Utilization and Element Cycling Functions of Hydrothermarchaeota in Hydrothermal Sediment.</title>
        <authorList>
            <person name="Zhou Z."/>
            <person name="Liu Y."/>
            <person name="Xu W."/>
            <person name="Pan J."/>
            <person name="Luo Z.H."/>
            <person name="Li M."/>
        </authorList>
    </citation>
    <scope>NUCLEOTIDE SEQUENCE [LARGE SCALE GENOMIC DNA]</scope>
    <source>
        <strain evidence="4">SpSt-556</strain>
    </source>
</reference>
<dbReference type="EMBL" id="DSXR01000074">
    <property type="protein sequence ID" value="HGS87339.1"/>
    <property type="molecule type" value="Genomic_DNA"/>
</dbReference>
<protein>
    <recommendedName>
        <fullName evidence="3">DZANK-type domain-containing protein</fullName>
    </recommendedName>
</protein>
<comment type="caution">
    <text evidence="4">The sequence shown here is derived from an EMBL/GenBank/DDBJ whole genome shotgun (WGS) entry which is preliminary data.</text>
</comment>
<keyword evidence="2" id="KW-1133">Transmembrane helix</keyword>
<keyword evidence="2" id="KW-0472">Membrane</keyword>
<evidence type="ECO:0000313" key="4">
    <source>
        <dbReference type="EMBL" id="HGS87339.1"/>
    </source>
</evidence>
<feature type="domain" description="DZANK-type" evidence="3">
    <location>
        <begin position="131"/>
        <end position="174"/>
    </location>
</feature>
<sequence>MYFANYYSRDPKNRQVLAGRIKPLPCYNFFIGVKFMDTATLGNLALVAAAFAAAFLAALWLSLILWTYRDIRSRSRDPLIRILALLVVGVLFLPGVLIYLILRPSRTLEEEYQRTLEEEALLQNIEDTPVCPGCTRRIQPDWQICPNCHTRLKKICHHCGKLMELSWNLCPYCGTPAPGMRREAVSIEDALQHLPLEEIEENRPASPSLSGGMPFSAPNAEDTEFRKDKE</sequence>